<feature type="non-terminal residue" evidence="2">
    <location>
        <position position="1"/>
    </location>
</feature>
<gene>
    <name evidence="2" type="ORF">OKA104_LOCUS50561</name>
</gene>
<dbReference type="InterPro" id="IPR002048">
    <property type="entry name" value="EF_hand_dom"/>
</dbReference>
<dbReference type="GO" id="GO:0005509">
    <property type="term" value="F:calcium ion binding"/>
    <property type="evidence" value="ECO:0007669"/>
    <property type="project" value="InterPro"/>
</dbReference>
<feature type="domain" description="EF-hand" evidence="1">
    <location>
        <begin position="25"/>
        <end position="48"/>
    </location>
</feature>
<evidence type="ECO:0000259" key="1">
    <source>
        <dbReference type="PROSITE" id="PS50222"/>
    </source>
</evidence>
<dbReference type="AlphaFoldDB" id="A0A820N2S9"/>
<dbReference type="InterPro" id="IPR011992">
    <property type="entry name" value="EF-hand-dom_pair"/>
</dbReference>
<comment type="caution">
    <text evidence="2">The sequence shown here is derived from an EMBL/GenBank/DDBJ whole genome shotgun (WGS) entry which is preliminary data.</text>
</comment>
<dbReference type="EMBL" id="CAJOAY010025658">
    <property type="protein sequence ID" value="CAF4384910.1"/>
    <property type="molecule type" value="Genomic_DNA"/>
</dbReference>
<evidence type="ECO:0000313" key="3">
    <source>
        <dbReference type="Proteomes" id="UP000663881"/>
    </source>
</evidence>
<proteinExistence type="predicted"/>
<accession>A0A820N2S9</accession>
<dbReference type="Gene3D" id="1.10.238.10">
    <property type="entry name" value="EF-hand"/>
    <property type="match status" value="1"/>
</dbReference>
<evidence type="ECO:0000313" key="2">
    <source>
        <dbReference type="EMBL" id="CAF4384910.1"/>
    </source>
</evidence>
<protein>
    <recommendedName>
        <fullName evidence="1">EF-hand domain-containing protein</fullName>
    </recommendedName>
</protein>
<dbReference type="Proteomes" id="UP000663881">
    <property type="component" value="Unassembled WGS sequence"/>
</dbReference>
<organism evidence="2 3">
    <name type="scientific">Adineta steineri</name>
    <dbReference type="NCBI Taxonomy" id="433720"/>
    <lineage>
        <taxon>Eukaryota</taxon>
        <taxon>Metazoa</taxon>
        <taxon>Spiralia</taxon>
        <taxon>Gnathifera</taxon>
        <taxon>Rotifera</taxon>
        <taxon>Eurotatoria</taxon>
        <taxon>Bdelloidea</taxon>
        <taxon>Adinetida</taxon>
        <taxon>Adinetidae</taxon>
        <taxon>Adineta</taxon>
    </lineage>
</organism>
<name>A0A820N2S9_9BILA</name>
<sequence length="48" mass="5574">LDCPTGELTKKKFIQVYRQFFPNGQAEAFCTHIFRTFDADNSGKIDFK</sequence>
<dbReference type="SUPFAM" id="SSF47473">
    <property type="entry name" value="EF-hand"/>
    <property type="match status" value="1"/>
</dbReference>
<dbReference type="PROSITE" id="PS50222">
    <property type="entry name" value="EF_HAND_2"/>
    <property type="match status" value="1"/>
</dbReference>
<reference evidence="2" key="1">
    <citation type="submission" date="2021-02" db="EMBL/GenBank/DDBJ databases">
        <authorList>
            <person name="Nowell W R."/>
        </authorList>
    </citation>
    <scope>NUCLEOTIDE SEQUENCE</scope>
</reference>